<reference evidence="2 3" key="1">
    <citation type="submission" date="2018-06" db="EMBL/GenBank/DDBJ databases">
        <authorList>
            <consortium name="Pathogen Informatics"/>
            <person name="Doyle S."/>
        </authorList>
    </citation>
    <scope>NUCLEOTIDE SEQUENCE [LARGE SCALE GENOMIC DNA]</scope>
    <source>
        <strain evidence="2 3">NCTC10699</strain>
    </source>
</reference>
<dbReference type="Pfam" id="PF01381">
    <property type="entry name" value="HTH_3"/>
    <property type="match status" value="1"/>
</dbReference>
<dbReference type="InterPro" id="IPR010982">
    <property type="entry name" value="Lambda_DNA-bd_dom_sf"/>
</dbReference>
<sequence>MNRISEFRKSINLTQQEFSARLNLTQGALAHYENGRRTPTVKMARLIVDTLNENGASVSIDEVFPAEN</sequence>
<dbReference type="OrthoDB" id="6877645at2"/>
<dbReference type="SUPFAM" id="SSF47413">
    <property type="entry name" value="lambda repressor-like DNA-binding domains"/>
    <property type="match status" value="1"/>
</dbReference>
<dbReference type="CDD" id="cd00093">
    <property type="entry name" value="HTH_XRE"/>
    <property type="match status" value="1"/>
</dbReference>
<evidence type="ECO:0000259" key="1">
    <source>
        <dbReference type="PROSITE" id="PS50943"/>
    </source>
</evidence>
<dbReference type="SMART" id="SM00530">
    <property type="entry name" value="HTH_XRE"/>
    <property type="match status" value="1"/>
</dbReference>
<feature type="domain" description="HTH cro/C1-type" evidence="1">
    <location>
        <begin position="4"/>
        <end position="58"/>
    </location>
</feature>
<gene>
    <name evidence="2" type="ORF">NCTC10699_01177</name>
</gene>
<dbReference type="GO" id="GO:0003677">
    <property type="term" value="F:DNA binding"/>
    <property type="evidence" value="ECO:0007669"/>
    <property type="project" value="InterPro"/>
</dbReference>
<evidence type="ECO:0000313" key="3">
    <source>
        <dbReference type="Proteomes" id="UP000254280"/>
    </source>
</evidence>
<protein>
    <submittedName>
        <fullName evidence="2">Helix-turn-helix domain-containing protein</fullName>
    </submittedName>
</protein>
<dbReference type="InterPro" id="IPR001387">
    <property type="entry name" value="Cro/C1-type_HTH"/>
</dbReference>
<evidence type="ECO:0000313" key="2">
    <source>
        <dbReference type="EMBL" id="SUB33552.1"/>
    </source>
</evidence>
<accession>A0A379B4Z0</accession>
<keyword evidence="3" id="KW-1185">Reference proteome</keyword>
<dbReference type="PROSITE" id="PS50943">
    <property type="entry name" value="HTH_CROC1"/>
    <property type="match status" value="1"/>
</dbReference>
<name>A0A379B4Z0_9PAST</name>
<dbReference type="EMBL" id="UGSS01000002">
    <property type="protein sequence ID" value="SUB33552.1"/>
    <property type="molecule type" value="Genomic_DNA"/>
</dbReference>
<proteinExistence type="predicted"/>
<organism evidence="2 3">
    <name type="scientific">[Pasteurella] mairii</name>
    <dbReference type="NCBI Taxonomy" id="757"/>
    <lineage>
        <taxon>Bacteria</taxon>
        <taxon>Pseudomonadati</taxon>
        <taxon>Pseudomonadota</taxon>
        <taxon>Gammaproteobacteria</taxon>
        <taxon>Pasteurellales</taxon>
        <taxon>Pasteurellaceae</taxon>
    </lineage>
</organism>
<dbReference type="AlphaFoldDB" id="A0A379B4Z0"/>
<dbReference type="Gene3D" id="1.10.260.40">
    <property type="entry name" value="lambda repressor-like DNA-binding domains"/>
    <property type="match status" value="1"/>
</dbReference>
<dbReference type="Proteomes" id="UP000254280">
    <property type="component" value="Unassembled WGS sequence"/>
</dbReference>